<feature type="signal peptide" evidence="1">
    <location>
        <begin position="1"/>
        <end position="20"/>
    </location>
</feature>
<dbReference type="PANTHER" id="PTHR47417">
    <property type="entry name" value="SMR DOMAIN-CONTAINING PROTEIN YPL199C"/>
    <property type="match status" value="1"/>
</dbReference>
<keyword evidence="4" id="KW-1185">Reference proteome</keyword>
<dbReference type="InterPro" id="IPR053020">
    <property type="entry name" value="Smr_domain_protein"/>
</dbReference>
<evidence type="ECO:0000259" key="2">
    <source>
        <dbReference type="PROSITE" id="PS50828"/>
    </source>
</evidence>
<dbReference type="SUPFAM" id="SSF160443">
    <property type="entry name" value="SMR domain-like"/>
    <property type="match status" value="1"/>
</dbReference>
<dbReference type="Gene3D" id="3.30.1370.110">
    <property type="match status" value="1"/>
</dbReference>
<dbReference type="EMBL" id="WHVB01000005">
    <property type="protein sequence ID" value="KAF8482988.1"/>
    <property type="molecule type" value="Genomic_DNA"/>
</dbReference>
<gene>
    <name evidence="3" type="ORF">DFH94DRAFT_731080</name>
</gene>
<keyword evidence="1" id="KW-0732">Signal</keyword>
<reference evidence="3" key="2">
    <citation type="journal article" date="2020" name="Nat. Commun.">
        <title>Large-scale genome sequencing of mycorrhizal fungi provides insights into the early evolution of symbiotic traits.</title>
        <authorList>
            <person name="Miyauchi S."/>
            <person name="Kiss E."/>
            <person name="Kuo A."/>
            <person name="Drula E."/>
            <person name="Kohler A."/>
            <person name="Sanchez-Garcia M."/>
            <person name="Morin E."/>
            <person name="Andreopoulos B."/>
            <person name="Barry K.W."/>
            <person name="Bonito G."/>
            <person name="Buee M."/>
            <person name="Carver A."/>
            <person name="Chen C."/>
            <person name="Cichocki N."/>
            <person name="Clum A."/>
            <person name="Culley D."/>
            <person name="Crous P.W."/>
            <person name="Fauchery L."/>
            <person name="Girlanda M."/>
            <person name="Hayes R.D."/>
            <person name="Keri Z."/>
            <person name="LaButti K."/>
            <person name="Lipzen A."/>
            <person name="Lombard V."/>
            <person name="Magnuson J."/>
            <person name="Maillard F."/>
            <person name="Murat C."/>
            <person name="Nolan M."/>
            <person name="Ohm R.A."/>
            <person name="Pangilinan J."/>
            <person name="Pereira M.F."/>
            <person name="Perotto S."/>
            <person name="Peter M."/>
            <person name="Pfister S."/>
            <person name="Riley R."/>
            <person name="Sitrit Y."/>
            <person name="Stielow J.B."/>
            <person name="Szollosi G."/>
            <person name="Zifcakova L."/>
            <person name="Stursova M."/>
            <person name="Spatafora J.W."/>
            <person name="Tedersoo L."/>
            <person name="Vaario L.M."/>
            <person name="Yamada A."/>
            <person name="Yan M."/>
            <person name="Wang P."/>
            <person name="Xu J."/>
            <person name="Bruns T."/>
            <person name="Baldrian P."/>
            <person name="Vilgalys R."/>
            <person name="Dunand C."/>
            <person name="Henrissat B."/>
            <person name="Grigoriev I.V."/>
            <person name="Hibbett D."/>
            <person name="Nagy L.G."/>
            <person name="Martin F.M."/>
        </authorList>
    </citation>
    <scope>NUCLEOTIDE SEQUENCE</scope>
    <source>
        <strain evidence="3">Prilba</strain>
    </source>
</reference>
<reference evidence="3" key="1">
    <citation type="submission" date="2019-10" db="EMBL/GenBank/DDBJ databases">
        <authorList>
            <consortium name="DOE Joint Genome Institute"/>
            <person name="Kuo A."/>
            <person name="Miyauchi S."/>
            <person name="Kiss E."/>
            <person name="Drula E."/>
            <person name="Kohler A."/>
            <person name="Sanchez-Garcia M."/>
            <person name="Andreopoulos B."/>
            <person name="Barry K.W."/>
            <person name="Bonito G."/>
            <person name="Buee M."/>
            <person name="Carver A."/>
            <person name="Chen C."/>
            <person name="Cichocki N."/>
            <person name="Clum A."/>
            <person name="Culley D."/>
            <person name="Crous P.W."/>
            <person name="Fauchery L."/>
            <person name="Girlanda M."/>
            <person name="Hayes R."/>
            <person name="Keri Z."/>
            <person name="LaButti K."/>
            <person name="Lipzen A."/>
            <person name="Lombard V."/>
            <person name="Magnuson J."/>
            <person name="Maillard F."/>
            <person name="Morin E."/>
            <person name="Murat C."/>
            <person name="Nolan M."/>
            <person name="Ohm R."/>
            <person name="Pangilinan J."/>
            <person name="Pereira M."/>
            <person name="Perotto S."/>
            <person name="Peter M."/>
            <person name="Riley R."/>
            <person name="Sitrit Y."/>
            <person name="Stielow B."/>
            <person name="Szollosi G."/>
            <person name="Zifcakova L."/>
            <person name="Stursova M."/>
            <person name="Spatafora J.W."/>
            <person name="Tedersoo L."/>
            <person name="Vaario L.-M."/>
            <person name="Yamada A."/>
            <person name="Yan M."/>
            <person name="Wang P."/>
            <person name="Xu J."/>
            <person name="Bruns T."/>
            <person name="Baldrian P."/>
            <person name="Vilgalys R."/>
            <person name="Henrissat B."/>
            <person name="Grigoriev I.V."/>
            <person name="Hibbett D."/>
            <person name="Nagy L.G."/>
            <person name="Martin F.M."/>
        </authorList>
    </citation>
    <scope>NUCLEOTIDE SEQUENCE</scope>
    <source>
        <strain evidence="3">Prilba</strain>
    </source>
</reference>
<dbReference type="OrthoDB" id="3231855at2759"/>
<dbReference type="PANTHER" id="PTHR47417:SF1">
    <property type="entry name" value="SMR DOMAIN-CONTAINING PROTEIN YPL199C"/>
    <property type="match status" value="1"/>
</dbReference>
<accession>A0A9P5N0H8</accession>
<evidence type="ECO:0000256" key="1">
    <source>
        <dbReference type="SAM" id="SignalP"/>
    </source>
</evidence>
<dbReference type="SMART" id="SM00463">
    <property type="entry name" value="SMR"/>
    <property type="match status" value="1"/>
</dbReference>
<protein>
    <recommendedName>
        <fullName evidence="2">Smr domain-containing protein</fullName>
    </recommendedName>
</protein>
<dbReference type="AlphaFoldDB" id="A0A9P5N0H8"/>
<evidence type="ECO:0000313" key="3">
    <source>
        <dbReference type="EMBL" id="KAF8482988.1"/>
    </source>
</evidence>
<comment type="caution">
    <text evidence="3">The sequence shown here is derived from an EMBL/GenBank/DDBJ whole genome shotgun (WGS) entry which is preliminary data.</text>
</comment>
<proteinExistence type="predicted"/>
<feature type="domain" description="Smr" evidence="2">
    <location>
        <begin position="140"/>
        <end position="216"/>
    </location>
</feature>
<sequence>MQEVFVVFSAAALIFLVCRAIISCCSHDRNDEDDDRGYRRVFLESASGHFVPESYARNGAESGVGQNGAEDLRSQARSLRREWEETLKLADRARKKGDYAAAARYKRDVQGHPSAVEYLNKLAAEVNFTEKNKGRTDGMVDLHGLLVEEALEYAEQAFQSATLRNDKVVRFIVGKGLHAKDGIPKIRPALESLCETRGFKHNLDPKNAGVLVVQCRRE</sequence>
<organism evidence="3 4">
    <name type="scientific">Russula ochroleuca</name>
    <dbReference type="NCBI Taxonomy" id="152965"/>
    <lineage>
        <taxon>Eukaryota</taxon>
        <taxon>Fungi</taxon>
        <taxon>Dikarya</taxon>
        <taxon>Basidiomycota</taxon>
        <taxon>Agaricomycotina</taxon>
        <taxon>Agaricomycetes</taxon>
        <taxon>Russulales</taxon>
        <taxon>Russulaceae</taxon>
        <taxon>Russula</taxon>
    </lineage>
</organism>
<dbReference type="Proteomes" id="UP000759537">
    <property type="component" value="Unassembled WGS sequence"/>
</dbReference>
<dbReference type="Pfam" id="PF01713">
    <property type="entry name" value="Smr"/>
    <property type="match status" value="1"/>
</dbReference>
<dbReference type="InterPro" id="IPR002625">
    <property type="entry name" value="Smr_dom"/>
</dbReference>
<feature type="chain" id="PRO_5040424613" description="Smr domain-containing protein" evidence="1">
    <location>
        <begin position="21"/>
        <end position="218"/>
    </location>
</feature>
<dbReference type="InterPro" id="IPR036063">
    <property type="entry name" value="Smr_dom_sf"/>
</dbReference>
<name>A0A9P5N0H8_9AGAM</name>
<dbReference type="PROSITE" id="PS50828">
    <property type="entry name" value="SMR"/>
    <property type="match status" value="1"/>
</dbReference>
<evidence type="ECO:0000313" key="4">
    <source>
        <dbReference type="Proteomes" id="UP000759537"/>
    </source>
</evidence>